<evidence type="ECO:0000256" key="1">
    <source>
        <dbReference type="SAM" id="SignalP"/>
    </source>
</evidence>
<accession>A0ABP7GMR5</accession>
<gene>
    <name evidence="2" type="ORF">GCM10022402_47510</name>
</gene>
<keyword evidence="3" id="KW-1185">Reference proteome</keyword>
<evidence type="ECO:0000313" key="3">
    <source>
        <dbReference type="Proteomes" id="UP001500908"/>
    </source>
</evidence>
<protein>
    <recommendedName>
        <fullName evidence="4">LGFP repeat-containing protein</fullName>
    </recommendedName>
</protein>
<dbReference type="RefSeq" id="WP_344976822.1">
    <property type="nucleotide sequence ID" value="NZ_BAABDD010000043.1"/>
</dbReference>
<dbReference type="Proteomes" id="UP001500908">
    <property type="component" value="Unassembled WGS sequence"/>
</dbReference>
<feature type="signal peptide" evidence="1">
    <location>
        <begin position="1"/>
        <end position="33"/>
    </location>
</feature>
<comment type="caution">
    <text evidence="2">The sequence shown here is derived from an EMBL/GenBank/DDBJ whole genome shotgun (WGS) entry which is preliminary data.</text>
</comment>
<feature type="chain" id="PRO_5047161763" description="LGFP repeat-containing protein" evidence="1">
    <location>
        <begin position="34"/>
        <end position="232"/>
    </location>
</feature>
<keyword evidence="1" id="KW-0732">Signal</keyword>
<name>A0ABP7GMR5_9ACTN</name>
<organism evidence="2 3">
    <name type="scientific">Salinactinospora qingdaonensis</name>
    <dbReference type="NCBI Taxonomy" id="702744"/>
    <lineage>
        <taxon>Bacteria</taxon>
        <taxon>Bacillati</taxon>
        <taxon>Actinomycetota</taxon>
        <taxon>Actinomycetes</taxon>
        <taxon>Streptosporangiales</taxon>
        <taxon>Nocardiopsidaceae</taxon>
        <taxon>Salinactinospora</taxon>
    </lineage>
</organism>
<dbReference type="EMBL" id="BAABDD010000043">
    <property type="protein sequence ID" value="GAA3764774.1"/>
    <property type="molecule type" value="Genomic_DNA"/>
</dbReference>
<proteinExistence type="predicted"/>
<reference evidence="3" key="1">
    <citation type="journal article" date="2019" name="Int. J. Syst. Evol. Microbiol.">
        <title>The Global Catalogue of Microorganisms (GCM) 10K type strain sequencing project: providing services to taxonomists for standard genome sequencing and annotation.</title>
        <authorList>
            <consortium name="The Broad Institute Genomics Platform"/>
            <consortium name="The Broad Institute Genome Sequencing Center for Infectious Disease"/>
            <person name="Wu L."/>
            <person name="Ma J."/>
        </authorList>
    </citation>
    <scope>NUCLEOTIDE SEQUENCE [LARGE SCALE GENOMIC DNA]</scope>
    <source>
        <strain evidence="3">JCM 17137</strain>
    </source>
</reference>
<sequence length="232" mass="25624">MNQGKLRRKYEFISAIAVASFMLPLFSPSPALAEISNKTRENKKEIIAAIERIENGTWSQQDIDFIEQFPEVARHVPDPSAQGIEVEIATPTSQGMTAFAQYGGYVVSGFTQKSVIGDDLFNWNHRVDWDFDESTGEVIGQPVQDSWFEDVASNVDVQPGYTEDRVVSRGETDGVESYIAHRTAQVKSQLPIWGDLVIYYPGGEIQVAGDGAYSWLLHEGGDYIDSGGGNLP</sequence>
<evidence type="ECO:0008006" key="4">
    <source>
        <dbReference type="Google" id="ProtNLM"/>
    </source>
</evidence>
<evidence type="ECO:0000313" key="2">
    <source>
        <dbReference type="EMBL" id="GAA3764774.1"/>
    </source>
</evidence>